<dbReference type="Proteomes" id="UP000735302">
    <property type="component" value="Unassembled WGS sequence"/>
</dbReference>
<protein>
    <recommendedName>
        <fullName evidence="4">Transmembrane protein 230</fullName>
    </recommendedName>
</protein>
<organism evidence="2 3">
    <name type="scientific">Plakobranchus ocellatus</name>
    <dbReference type="NCBI Taxonomy" id="259542"/>
    <lineage>
        <taxon>Eukaryota</taxon>
        <taxon>Metazoa</taxon>
        <taxon>Spiralia</taxon>
        <taxon>Lophotrochozoa</taxon>
        <taxon>Mollusca</taxon>
        <taxon>Gastropoda</taxon>
        <taxon>Heterobranchia</taxon>
        <taxon>Euthyneura</taxon>
        <taxon>Panpulmonata</taxon>
        <taxon>Sacoglossa</taxon>
        <taxon>Placobranchoidea</taxon>
        <taxon>Plakobranchidae</taxon>
        <taxon>Plakobranchus</taxon>
    </lineage>
</organism>
<dbReference type="EMBL" id="BLXT01001356">
    <property type="protein sequence ID" value="GFN85040.1"/>
    <property type="molecule type" value="Genomic_DNA"/>
</dbReference>
<reference evidence="2 3" key="1">
    <citation type="journal article" date="2021" name="Elife">
        <title>Chloroplast acquisition without the gene transfer in kleptoplastic sea slugs, Plakobranchus ocellatus.</title>
        <authorList>
            <person name="Maeda T."/>
            <person name="Takahashi S."/>
            <person name="Yoshida T."/>
            <person name="Shimamura S."/>
            <person name="Takaki Y."/>
            <person name="Nagai Y."/>
            <person name="Toyoda A."/>
            <person name="Suzuki Y."/>
            <person name="Arimoto A."/>
            <person name="Ishii H."/>
            <person name="Satoh N."/>
            <person name="Nishiyama T."/>
            <person name="Hasebe M."/>
            <person name="Maruyama T."/>
            <person name="Minagawa J."/>
            <person name="Obokata J."/>
            <person name="Shigenobu S."/>
        </authorList>
    </citation>
    <scope>NUCLEOTIDE SEQUENCE [LARGE SCALE GENOMIC DNA]</scope>
</reference>
<comment type="caution">
    <text evidence="2">The sequence shown here is derived from an EMBL/GenBank/DDBJ whole genome shotgun (WGS) entry which is preliminary data.</text>
</comment>
<evidence type="ECO:0000313" key="2">
    <source>
        <dbReference type="EMBL" id="GFN85040.1"/>
    </source>
</evidence>
<name>A0AAV3YCI0_9GAST</name>
<accession>A0AAV3YCI0</accession>
<evidence type="ECO:0008006" key="4">
    <source>
        <dbReference type="Google" id="ProtNLM"/>
    </source>
</evidence>
<keyword evidence="1" id="KW-0472">Membrane</keyword>
<evidence type="ECO:0000313" key="3">
    <source>
        <dbReference type="Proteomes" id="UP000735302"/>
    </source>
</evidence>
<keyword evidence="3" id="KW-1185">Reference proteome</keyword>
<keyword evidence="1" id="KW-0812">Transmembrane</keyword>
<feature type="transmembrane region" description="Helical" evidence="1">
    <location>
        <begin position="70"/>
        <end position="96"/>
    </location>
</feature>
<dbReference type="AlphaFoldDB" id="A0AAV3YCI0"/>
<proteinExistence type="predicted"/>
<keyword evidence="1" id="KW-1133">Transmembrane helix</keyword>
<sequence length="113" mass="12085">MGSNAAHEELEPGEKPRQRRITVADSRDSDVLCGPKCFVGTAVALFLFLAFVALPAGAFLIISGRNKDDIGLLIGGALVMCVPVLVGIILTIVFCVRRHRKMATFTSVSTARV</sequence>
<feature type="transmembrane region" description="Helical" evidence="1">
    <location>
        <begin position="37"/>
        <end position="64"/>
    </location>
</feature>
<evidence type="ECO:0000256" key="1">
    <source>
        <dbReference type="SAM" id="Phobius"/>
    </source>
</evidence>
<gene>
    <name evidence="2" type="ORF">PoB_001154600</name>
</gene>